<accession>A0A4Q2T1E5</accession>
<dbReference type="OrthoDB" id="9810154at2"/>
<dbReference type="EMBL" id="SDVB01000238">
    <property type="protein sequence ID" value="RYC12242.1"/>
    <property type="molecule type" value="Genomic_DNA"/>
</dbReference>
<evidence type="ECO:0000256" key="1">
    <source>
        <dbReference type="PIRSR" id="PIRSR613078-2"/>
    </source>
</evidence>
<dbReference type="InterPro" id="IPR029033">
    <property type="entry name" value="His_PPase_superfam"/>
</dbReference>
<dbReference type="SMART" id="SM00855">
    <property type="entry name" value="PGAM"/>
    <property type="match status" value="1"/>
</dbReference>
<dbReference type="CDD" id="cd07067">
    <property type="entry name" value="HP_PGM_like"/>
    <property type="match status" value="1"/>
</dbReference>
<evidence type="ECO:0000313" key="2">
    <source>
        <dbReference type="EMBL" id="RYC12242.1"/>
    </source>
</evidence>
<comment type="caution">
    <text evidence="2">The sequence shown here is derived from an EMBL/GenBank/DDBJ whole genome shotgun (WGS) entry which is preliminary data.</text>
</comment>
<dbReference type="SUPFAM" id="SSF53254">
    <property type="entry name" value="Phosphoglycerate mutase-like"/>
    <property type="match status" value="1"/>
</dbReference>
<organism evidence="2 3">
    <name type="scientific">Ciceribacter ferrooxidans</name>
    <dbReference type="NCBI Taxonomy" id="2509717"/>
    <lineage>
        <taxon>Bacteria</taxon>
        <taxon>Pseudomonadati</taxon>
        <taxon>Pseudomonadota</taxon>
        <taxon>Alphaproteobacteria</taxon>
        <taxon>Hyphomicrobiales</taxon>
        <taxon>Rhizobiaceae</taxon>
        <taxon>Ciceribacter</taxon>
    </lineage>
</organism>
<feature type="binding site" evidence="1">
    <location>
        <position position="65"/>
    </location>
    <ligand>
        <name>substrate</name>
    </ligand>
</feature>
<dbReference type="Proteomes" id="UP000291088">
    <property type="component" value="Unassembled WGS sequence"/>
</dbReference>
<dbReference type="InterPro" id="IPR013078">
    <property type="entry name" value="His_Pase_superF_clade-1"/>
</dbReference>
<sequence>MTSVTPPQNRIYLLRHAKSGWAQPGERDFDRALSDAGREEAASVAERAIERGYRPDLILSSSARRCRETADAFRGAYATRTEFRYLDELYNCPAETYLDILADLRNYGSVMVVGHNPSIEEVLFLLAGSEAAQTAVPEGFPTAGLAVLERAADTAPDSRPWILLDFVDG</sequence>
<proteinExistence type="predicted"/>
<dbReference type="RefSeq" id="WP_129332669.1">
    <property type="nucleotide sequence ID" value="NZ_SDVB01000238.1"/>
</dbReference>
<dbReference type="Gene3D" id="3.40.50.1240">
    <property type="entry name" value="Phosphoglycerate mutase-like"/>
    <property type="match status" value="1"/>
</dbReference>
<dbReference type="PANTHER" id="PTHR47623:SF1">
    <property type="entry name" value="OS09G0287300 PROTEIN"/>
    <property type="match status" value="1"/>
</dbReference>
<dbReference type="AlphaFoldDB" id="A0A4Q2T1E5"/>
<keyword evidence="3" id="KW-1185">Reference proteome</keyword>
<name>A0A4Q2T1E5_9HYPH</name>
<evidence type="ECO:0000313" key="3">
    <source>
        <dbReference type="Proteomes" id="UP000291088"/>
    </source>
</evidence>
<gene>
    <name evidence="2" type="ORF">EUU22_14440</name>
</gene>
<protein>
    <submittedName>
        <fullName evidence="2">Histidine phosphatase family protein</fullName>
    </submittedName>
</protein>
<reference evidence="2 3" key="1">
    <citation type="submission" date="2019-01" db="EMBL/GenBank/DDBJ databases">
        <authorList>
            <person name="Deng T."/>
        </authorList>
    </citation>
    <scope>NUCLEOTIDE SEQUENCE [LARGE SCALE GENOMIC DNA]</scope>
    <source>
        <strain evidence="2 3">F8825</strain>
    </source>
</reference>
<dbReference type="PANTHER" id="PTHR47623">
    <property type="entry name" value="OS09G0287300 PROTEIN"/>
    <property type="match status" value="1"/>
</dbReference>
<dbReference type="Pfam" id="PF00300">
    <property type="entry name" value="His_Phos_1"/>
    <property type="match status" value="1"/>
</dbReference>